<name>A0A5C7F5Q0_9BACI</name>
<dbReference type="KEGG" id="ahal:FTX54_002630"/>
<sequence>MNKSGFSIATAAALVLIGGCGGNNEAAEEADSGEDVLERALTLMEERDNYFEQSRIESTDMREGEEEMEIREVSRWVFPRDDGHILERIERTENDGAKAYDVSVEEGERMVSFTEGDDTAVVTNRDYGGGISQQDMLENMYEGGEFELEGTEEVNGREAYHITSTEETDGMTDYWFDKETYYLLKKDGSDGSLPHVTEEVVEFDLDPDFDEEMFELEEVVPEEMDIVRN</sequence>
<keyword evidence="2" id="KW-1185">Reference proteome</keyword>
<evidence type="ECO:0000313" key="1">
    <source>
        <dbReference type="EMBL" id="WWD80480.1"/>
    </source>
</evidence>
<dbReference type="Proteomes" id="UP000321816">
    <property type="component" value="Chromosome"/>
</dbReference>
<dbReference type="Gene3D" id="2.50.20.10">
    <property type="entry name" value="Lipoprotein localisation LolA/LolB/LppX"/>
    <property type="match status" value="1"/>
</dbReference>
<dbReference type="EMBL" id="CP144914">
    <property type="protein sequence ID" value="WWD80480.1"/>
    <property type="molecule type" value="Genomic_DNA"/>
</dbReference>
<gene>
    <name evidence="1" type="ORF">FTX54_002630</name>
</gene>
<accession>A0A5C7F5Q0</accession>
<dbReference type="PROSITE" id="PS51257">
    <property type="entry name" value="PROKAR_LIPOPROTEIN"/>
    <property type="match status" value="1"/>
</dbReference>
<dbReference type="OrthoDB" id="2887348at2"/>
<proteinExistence type="predicted"/>
<reference evidence="1 2" key="1">
    <citation type="submission" date="2024-01" db="EMBL/GenBank/DDBJ databases">
        <title>Complete Genome Sequence of Alkalicoccus halolimnae BZ-SZ-XJ29T, a Moderately Halophilic Bacterium Isolated from a Salt Lake.</title>
        <authorList>
            <person name="Zhao B."/>
        </authorList>
    </citation>
    <scope>NUCLEOTIDE SEQUENCE [LARGE SCALE GENOMIC DNA]</scope>
    <source>
        <strain evidence="1 2">BZ-SZ-XJ29</strain>
    </source>
</reference>
<protein>
    <recommendedName>
        <fullName evidence="3">Outer membrane lipoprotein carrier protein LolA</fullName>
    </recommendedName>
</protein>
<dbReference type="AlphaFoldDB" id="A0A5C7F5Q0"/>
<organism evidence="1 2">
    <name type="scientific">Alkalicoccus halolimnae</name>
    <dbReference type="NCBI Taxonomy" id="1667239"/>
    <lineage>
        <taxon>Bacteria</taxon>
        <taxon>Bacillati</taxon>
        <taxon>Bacillota</taxon>
        <taxon>Bacilli</taxon>
        <taxon>Bacillales</taxon>
        <taxon>Bacillaceae</taxon>
        <taxon>Alkalicoccus</taxon>
    </lineage>
</organism>
<evidence type="ECO:0008006" key="3">
    <source>
        <dbReference type="Google" id="ProtNLM"/>
    </source>
</evidence>
<dbReference type="RefSeq" id="WP_147803959.1">
    <property type="nucleotide sequence ID" value="NZ_CP144914.1"/>
</dbReference>
<evidence type="ECO:0000313" key="2">
    <source>
        <dbReference type="Proteomes" id="UP000321816"/>
    </source>
</evidence>